<keyword evidence="1" id="KW-0472">Membrane</keyword>
<reference evidence="3 5" key="1">
    <citation type="submission" date="2018-08" db="EMBL/GenBank/DDBJ databases">
        <title>The first complete genome of Treponema rectale (CHPAT), a commensal spirochete of the bovine rectum.</title>
        <authorList>
            <person name="Staton G.J."/>
            <person name="Clegg S.R."/>
            <person name="Carter S.D."/>
            <person name="Radford A.D."/>
            <person name="Darby A."/>
            <person name="Hall N."/>
            <person name="Birtles R.J."/>
            <person name="Evans N.J."/>
        </authorList>
    </citation>
    <scope>NUCLEOTIDE SEQUENCE [LARGE SCALE GENOMIC DNA]</scope>
    <source>
        <strain evidence="3 5">CHPA</strain>
    </source>
</reference>
<evidence type="ECO:0000313" key="3">
    <source>
        <dbReference type="EMBL" id="QOS41179.1"/>
    </source>
</evidence>
<evidence type="ECO:0000256" key="1">
    <source>
        <dbReference type="SAM" id="Phobius"/>
    </source>
</evidence>
<feature type="transmembrane region" description="Helical" evidence="1">
    <location>
        <begin position="95"/>
        <end position="115"/>
    </location>
</feature>
<proteinExistence type="predicted"/>
<feature type="transmembrane region" description="Helical" evidence="1">
    <location>
        <begin position="41"/>
        <end position="64"/>
    </location>
</feature>
<keyword evidence="1" id="KW-0812">Transmembrane</keyword>
<organism evidence="2 4">
    <name type="scientific">Treponema rectale</name>
    <dbReference type="NCBI Taxonomy" id="744512"/>
    <lineage>
        <taxon>Bacteria</taxon>
        <taxon>Pseudomonadati</taxon>
        <taxon>Spirochaetota</taxon>
        <taxon>Spirochaetia</taxon>
        <taxon>Spirochaetales</taxon>
        <taxon>Treponemataceae</taxon>
        <taxon>Treponema</taxon>
    </lineage>
</organism>
<evidence type="ECO:0000313" key="5">
    <source>
        <dbReference type="Proteomes" id="UP000593591"/>
    </source>
</evidence>
<dbReference type="Proteomes" id="UP000593591">
    <property type="component" value="Chromosome"/>
</dbReference>
<dbReference type="Proteomes" id="UP000578697">
    <property type="component" value="Unassembled WGS sequence"/>
</dbReference>
<accession>A0A840SG67</accession>
<evidence type="ECO:0000313" key="4">
    <source>
        <dbReference type="Proteomes" id="UP000578697"/>
    </source>
</evidence>
<dbReference type="EMBL" id="JACHFR010000002">
    <property type="protein sequence ID" value="MBB5218906.1"/>
    <property type="molecule type" value="Genomic_DNA"/>
</dbReference>
<gene>
    <name evidence="3" type="ORF">DYE49_12260</name>
    <name evidence="2" type="ORF">HNP77_001275</name>
</gene>
<protein>
    <submittedName>
        <fullName evidence="3">DUF3899 domain-containing protein</fullName>
    </submittedName>
</protein>
<keyword evidence="1" id="KW-1133">Transmembrane helix</keyword>
<dbReference type="AlphaFoldDB" id="A0A840SG67"/>
<evidence type="ECO:0000313" key="2">
    <source>
        <dbReference type="EMBL" id="MBB5218906.1"/>
    </source>
</evidence>
<keyword evidence="4" id="KW-1185">Reference proteome</keyword>
<reference evidence="2 4" key="2">
    <citation type="submission" date="2020-08" db="EMBL/GenBank/DDBJ databases">
        <title>Genomic Encyclopedia of Type Strains, Phase IV (KMG-IV): sequencing the most valuable type-strain genomes for metagenomic binning, comparative biology and taxonomic classification.</title>
        <authorList>
            <person name="Goeker M."/>
        </authorList>
    </citation>
    <scope>NUCLEOTIDE SEQUENCE [LARGE SCALE GENOMIC DNA]</scope>
    <source>
        <strain evidence="2 4">DSM 103679</strain>
    </source>
</reference>
<dbReference type="EMBL" id="CP031517">
    <property type="protein sequence ID" value="QOS41179.1"/>
    <property type="molecule type" value="Genomic_DNA"/>
</dbReference>
<name>A0A840SG67_9SPIR</name>
<sequence>MKKFLTSFFIYVFFGILISAVLFFLESKNTDFSTYHKLSDATFITSVLLLAAATFKLLTSAGFFRPFGFLKEKIFKHSQISYPEYCSTPAGHKPCLHIFAAAAVFLTVALITLSFI</sequence>
<feature type="transmembrane region" description="Helical" evidence="1">
    <location>
        <begin position="7"/>
        <end position="25"/>
    </location>
</feature>
<dbReference type="KEGG" id="trc:DYE49_12260"/>
<dbReference type="RefSeq" id="WP_184652346.1">
    <property type="nucleotide sequence ID" value="NZ_JACHFR010000002.1"/>
</dbReference>